<dbReference type="Proteomes" id="UP000799537">
    <property type="component" value="Unassembled WGS sequence"/>
</dbReference>
<dbReference type="RefSeq" id="XP_033663746.1">
    <property type="nucleotide sequence ID" value="XM_033818010.1"/>
</dbReference>
<dbReference type="GO" id="GO:0000006">
    <property type="term" value="F:high-affinity zinc transmembrane transporter activity"/>
    <property type="evidence" value="ECO:0007669"/>
    <property type="project" value="TreeGrafter"/>
</dbReference>
<dbReference type="EMBL" id="ML993611">
    <property type="protein sequence ID" value="KAF2162857.1"/>
    <property type="molecule type" value="Genomic_DNA"/>
</dbReference>
<keyword evidence="3 8" id="KW-0813">Transport</keyword>
<dbReference type="InterPro" id="IPR003689">
    <property type="entry name" value="ZIP"/>
</dbReference>
<feature type="transmembrane region" description="Helical" evidence="8">
    <location>
        <begin position="263"/>
        <end position="284"/>
    </location>
</feature>
<feature type="transmembrane region" description="Helical" evidence="8">
    <location>
        <begin position="324"/>
        <end position="347"/>
    </location>
</feature>
<evidence type="ECO:0000256" key="7">
    <source>
        <dbReference type="ARBA" id="ARBA00023136"/>
    </source>
</evidence>
<evidence type="ECO:0000256" key="8">
    <source>
        <dbReference type="RuleBase" id="RU362088"/>
    </source>
</evidence>
<evidence type="ECO:0000256" key="1">
    <source>
        <dbReference type="ARBA" id="ARBA00004141"/>
    </source>
</evidence>
<dbReference type="OrthoDB" id="448280at2759"/>
<dbReference type="GO" id="GO:0071578">
    <property type="term" value="P:zinc ion import across plasma membrane"/>
    <property type="evidence" value="ECO:0007669"/>
    <property type="project" value="TreeGrafter"/>
</dbReference>
<name>A0A6A6C6Q2_ZASCE</name>
<evidence type="ECO:0000313" key="10">
    <source>
        <dbReference type="EMBL" id="KAF2162857.1"/>
    </source>
</evidence>
<evidence type="ECO:0000256" key="5">
    <source>
        <dbReference type="ARBA" id="ARBA00022989"/>
    </source>
</evidence>
<evidence type="ECO:0000256" key="9">
    <source>
        <dbReference type="SAM" id="MobiDB-lite"/>
    </source>
</evidence>
<keyword evidence="11" id="KW-1185">Reference proteome</keyword>
<dbReference type="AlphaFoldDB" id="A0A6A6C6Q2"/>
<dbReference type="GeneID" id="54571282"/>
<reference evidence="10" key="1">
    <citation type="journal article" date="2020" name="Stud. Mycol.">
        <title>101 Dothideomycetes genomes: a test case for predicting lifestyles and emergence of pathogens.</title>
        <authorList>
            <person name="Haridas S."/>
            <person name="Albert R."/>
            <person name="Binder M."/>
            <person name="Bloem J."/>
            <person name="Labutti K."/>
            <person name="Salamov A."/>
            <person name="Andreopoulos B."/>
            <person name="Baker S."/>
            <person name="Barry K."/>
            <person name="Bills G."/>
            <person name="Bluhm B."/>
            <person name="Cannon C."/>
            <person name="Castanera R."/>
            <person name="Culley D."/>
            <person name="Daum C."/>
            <person name="Ezra D."/>
            <person name="Gonzalez J."/>
            <person name="Henrissat B."/>
            <person name="Kuo A."/>
            <person name="Liang C."/>
            <person name="Lipzen A."/>
            <person name="Lutzoni F."/>
            <person name="Magnuson J."/>
            <person name="Mondo S."/>
            <person name="Nolan M."/>
            <person name="Ohm R."/>
            <person name="Pangilinan J."/>
            <person name="Park H.-J."/>
            <person name="Ramirez L."/>
            <person name="Alfaro M."/>
            <person name="Sun H."/>
            <person name="Tritt A."/>
            <person name="Yoshinaga Y."/>
            <person name="Zwiers L.-H."/>
            <person name="Turgeon B."/>
            <person name="Goodwin S."/>
            <person name="Spatafora J."/>
            <person name="Crous P."/>
            <person name="Grigoriev I."/>
        </authorList>
    </citation>
    <scope>NUCLEOTIDE SEQUENCE</scope>
    <source>
        <strain evidence="10">ATCC 36951</strain>
    </source>
</reference>
<keyword evidence="5 8" id="KW-1133">Transmembrane helix</keyword>
<evidence type="ECO:0000313" key="11">
    <source>
        <dbReference type="Proteomes" id="UP000799537"/>
    </source>
</evidence>
<feature type="transmembrane region" description="Helical" evidence="8">
    <location>
        <begin position="57"/>
        <end position="79"/>
    </location>
</feature>
<dbReference type="InterPro" id="IPR004698">
    <property type="entry name" value="Zn/Fe_permease_fun/pln"/>
</dbReference>
<feature type="transmembrane region" description="Helical" evidence="8">
    <location>
        <begin position="398"/>
        <end position="417"/>
    </location>
</feature>
<comment type="subcellular location">
    <subcellularLocation>
        <location evidence="1 8">Membrane</location>
        <topology evidence="1 8">Multi-pass membrane protein</topology>
    </subcellularLocation>
</comment>
<dbReference type="PANTHER" id="PTHR11040:SF32">
    <property type="entry name" value="ZINC-REGULATED TRANSPORTER 1"/>
    <property type="match status" value="1"/>
</dbReference>
<gene>
    <name evidence="10" type="ORF">M409DRAFT_68842</name>
</gene>
<evidence type="ECO:0000256" key="3">
    <source>
        <dbReference type="ARBA" id="ARBA00022448"/>
    </source>
</evidence>
<comment type="caution">
    <text evidence="8">Lacks conserved residue(s) required for the propagation of feature annotation.</text>
</comment>
<feature type="transmembrane region" description="Helical" evidence="8">
    <location>
        <begin position="138"/>
        <end position="157"/>
    </location>
</feature>
<keyword evidence="6 8" id="KW-0406">Ion transport</keyword>
<dbReference type="GO" id="GO:0005886">
    <property type="term" value="C:plasma membrane"/>
    <property type="evidence" value="ECO:0007669"/>
    <property type="project" value="TreeGrafter"/>
</dbReference>
<evidence type="ECO:0000256" key="4">
    <source>
        <dbReference type="ARBA" id="ARBA00022692"/>
    </source>
</evidence>
<dbReference type="PANTHER" id="PTHR11040">
    <property type="entry name" value="ZINC/IRON TRANSPORTER"/>
    <property type="match status" value="1"/>
</dbReference>
<evidence type="ECO:0008006" key="12">
    <source>
        <dbReference type="Google" id="ProtNLM"/>
    </source>
</evidence>
<proteinExistence type="inferred from homology"/>
<evidence type="ECO:0000256" key="2">
    <source>
        <dbReference type="ARBA" id="ARBA00006939"/>
    </source>
</evidence>
<comment type="similarity">
    <text evidence="2 8">Belongs to the ZIP transporter (TC 2.A.5) family.</text>
</comment>
<feature type="compositionally biased region" description="Polar residues" evidence="9">
    <location>
        <begin position="222"/>
        <end position="234"/>
    </location>
</feature>
<sequence length="420" mass="45884">MDASTTATGVWPQSTDDYTDYISNPANVNLDEVVELGLMKQVVCYMNAGGPEYGGSLGVHISAIFVVLVVSTAVTFFPVMATRIKKFKIPLYPYLFARYFGAGVIIATAFIHLLDPAYSEIGPQTCVGMTAGWDQYSWVPAIALTSGMVVFLMDFYAERYVEKKYGLAHAGAAQGGHPGDPRVRAESVDLGMMHYQLDNSSRRRSTHQALHSADQDPHLRNDLQQGLGNTNNESKTMEDGYTSGDSLSEEMEELNNRAFQQQIAAFLILEFGVIFHSVIIGLTLGTAGDEFATLYPVIVFHQSFEGLGIGARLSSIPFPKKLHWMPWILCLAYGLTTPISIAIGLGVRTTYNSSSNTANIVSGILDSISAGILLYTGFVELLARDFLFNPERTNNDRQLLFMIACVLLGAGIMALLGKWA</sequence>
<organism evidence="10 11">
    <name type="scientific">Zasmidium cellare ATCC 36951</name>
    <dbReference type="NCBI Taxonomy" id="1080233"/>
    <lineage>
        <taxon>Eukaryota</taxon>
        <taxon>Fungi</taxon>
        <taxon>Dikarya</taxon>
        <taxon>Ascomycota</taxon>
        <taxon>Pezizomycotina</taxon>
        <taxon>Dothideomycetes</taxon>
        <taxon>Dothideomycetidae</taxon>
        <taxon>Mycosphaerellales</taxon>
        <taxon>Mycosphaerellaceae</taxon>
        <taxon>Zasmidium</taxon>
    </lineage>
</organism>
<evidence type="ECO:0000256" key="6">
    <source>
        <dbReference type="ARBA" id="ARBA00023065"/>
    </source>
</evidence>
<accession>A0A6A6C6Q2</accession>
<keyword evidence="4 8" id="KW-0812">Transmembrane</keyword>
<keyword evidence="7 8" id="KW-0472">Membrane</keyword>
<feature type="region of interest" description="Disordered" evidence="9">
    <location>
        <begin position="201"/>
        <end position="247"/>
    </location>
</feature>
<dbReference type="Pfam" id="PF02535">
    <property type="entry name" value="Zip"/>
    <property type="match status" value="1"/>
</dbReference>
<protein>
    <recommendedName>
        <fullName evidence="12">Zinc/iron permease</fullName>
    </recommendedName>
</protein>
<dbReference type="NCBIfam" id="TIGR00820">
    <property type="entry name" value="zip"/>
    <property type="match status" value="1"/>
</dbReference>
<feature type="transmembrane region" description="Helical" evidence="8">
    <location>
        <begin position="91"/>
        <end position="114"/>
    </location>
</feature>
<feature type="transmembrane region" description="Helical" evidence="8">
    <location>
        <begin position="359"/>
        <end position="378"/>
    </location>
</feature>